<organism evidence="1">
    <name type="scientific">freshwater metagenome</name>
    <dbReference type="NCBI Taxonomy" id="449393"/>
    <lineage>
        <taxon>unclassified sequences</taxon>
        <taxon>metagenomes</taxon>
        <taxon>ecological metagenomes</taxon>
    </lineage>
</organism>
<gene>
    <name evidence="1" type="ORF">UFOPK2169_00239</name>
</gene>
<proteinExistence type="predicted"/>
<sequence length="159" mass="17175">MNACLDCGNCLTRETLQFFWVFFEMLCPLGTCNATCFSRVGLADDGVIFGHLQHLFFVAATCVCFVGGDELGANPHTFCTKCKRGDKSASVKNSARSNNGNFSFNRIDYLRNKCHGGNNASMSTCFCPLCNNKVASACNCGNGMAHFAAHGAHQDVVCM</sequence>
<reference evidence="1" key="1">
    <citation type="submission" date="2020-05" db="EMBL/GenBank/DDBJ databases">
        <authorList>
            <person name="Chiriac C."/>
            <person name="Salcher M."/>
            <person name="Ghai R."/>
            <person name="Kavagutti S V."/>
        </authorList>
    </citation>
    <scope>NUCLEOTIDE SEQUENCE</scope>
</reference>
<accession>A0A6J6K2Z9</accession>
<name>A0A6J6K2Z9_9ZZZZ</name>
<protein>
    <submittedName>
        <fullName evidence="1">Unannotated protein</fullName>
    </submittedName>
</protein>
<evidence type="ECO:0000313" key="1">
    <source>
        <dbReference type="EMBL" id="CAB4642834.1"/>
    </source>
</evidence>
<dbReference type="AlphaFoldDB" id="A0A6J6K2Z9"/>
<dbReference type="EMBL" id="CAEZWE010000004">
    <property type="protein sequence ID" value="CAB4642834.1"/>
    <property type="molecule type" value="Genomic_DNA"/>
</dbReference>